<sequence>MTEENRISPIEQDALFREIGSALLDAVAGEWEEIRFNYRGLISISTARLEAVRPGGEVERVRPPRDASKLMRELRSGMYQTGKGAWYTALYVITPPGRYNVDFDYDNEPRFDVPPAAESFALDLEHFPREEHNIPDWLRAKLAEARQEGGEG</sequence>
<gene>
    <name evidence="1" type="ORF">DPM19_22020</name>
</gene>
<evidence type="ECO:0000313" key="2">
    <source>
        <dbReference type="Proteomes" id="UP000251891"/>
    </source>
</evidence>
<reference evidence="1 2" key="1">
    <citation type="submission" date="2018-06" db="EMBL/GenBank/DDBJ databases">
        <title>Actinomadura craniellae sp. nov. isolated from marine sponge Craniella sp.</title>
        <authorList>
            <person name="Li L."/>
            <person name="Xu Q.H."/>
            <person name="Lin H.W."/>
            <person name="Lu Y.H."/>
        </authorList>
    </citation>
    <scope>NUCLEOTIDE SEQUENCE [LARGE SCALE GENOMIC DNA]</scope>
    <source>
        <strain evidence="1 2">LHW63021</strain>
    </source>
</reference>
<keyword evidence="2" id="KW-1185">Reference proteome</keyword>
<protein>
    <recommendedName>
        <fullName evidence="3">Agglutinin cell wall attachment protein</fullName>
    </recommendedName>
</protein>
<dbReference type="OrthoDB" id="6957847at2"/>
<name>A0A365H298_9ACTN</name>
<evidence type="ECO:0000313" key="1">
    <source>
        <dbReference type="EMBL" id="RAY13169.1"/>
    </source>
</evidence>
<comment type="caution">
    <text evidence="1">The sequence shown here is derived from an EMBL/GenBank/DDBJ whole genome shotgun (WGS) entry which is preliminary data.</text>
</comment>
<dbReference type="InterPro" id="IPR036170">
    <property type="entry name" value="YezG-like_sf"/>
</dbReference>
<dbReference type="SUPFAM" id="SSF160424">
    <property type="entry name" value="BH3703-like"/>
    <property type="match status" value="1"/>
</dbReference>
<dbReference type="EMBL" id="QLYX01000010">
    <property type="protein sequence ID" value="RAY13169.1"/>
    <property type="molecule type" value="Genomic_DNA"/>
</dbReference>
<dbReference type="AlphaFoldDB" id="A0A365H298"/>
<accession>A0A365H298</accession>
<dbReference type="Proteomes" id="UP000251891">
    <property type="component" value="Unassembled WGS sequence"/>
</dbReference>
<proteinExistence type="predicted"/>
<evidence type="ECO:0008006" key="3">
    <source>
        <dbReference type="Google" id="ProtNLM"/>
    </source>
</evidence>
<organism evidence="1 2">
    <name type="scientific">Actinomadura craniellae</name>
    <dbReference type="NCBI Taxonomy" id="2231787"/>
    <lineage>
        <taxon>Bacteria</taxon>
        <taxon>Bacillati</taxon>
        <taxon>Actinomycetota</taxon>
        <taxon>Actinomycetes</taxon>
        <taxon>Streptosporangiales</taxon>
        <taxon>Thermomonosporaceae</taxon>
        <taxon>Actinomadura</taxon>
    </lineage>
</organism>
<dbReference type="RefSeq" id="WP_111869862.1">
    <property type="nucleotide sequence ID" value="NZ_QLYX01000010.1"/>
</dbReference>